<evidence type="ECO:0000256" key="6">
    <source>
        <dbReference type="SAM" id="MobiDB-lite"/>
    </source>
</evidence>
<evidence type="ECO:0000256" key="2">
    <source>
        <dbReference type="ARBA" id="ARBA00022553"/>
    </source>
</evidence>
<feature type="region of interest" description="Disordered" evidence="6">
    <location>
        <begin position="1115"/>
        <end position="1142"/>
    </location>
</feature>
<feature type="compositionally biased region" description="Polar residues" evidence="6">
    <location>
        <begin position="975"/>
        <end position="990"/>
    </location>
</feature>
<keyword evidence="4" id="KW-0833">Ubl conjugation pathway</keyword>
<feature type="compositionally biased region" description="Basic residues" evidence="6">
    <location>
        <begin position="1178"/>
        <end position="1188"/>
    </location>
</feature>
<dbReference type="InterPro" id="IPR003653">
    <property type="entry name" value="Peptidase_C48_C"/>
</dbReference>
<dbReference type="PANTHER" id="PTHR46896:SF3">
    <property type="entry name" value="FI06413P-RELATED"/>
    <property type="match status" value="1"/>
</dbReference>
<feature type="compositionally biased region" description="Low complexity" evidence="6">
    <location>
        <begin position="643"/>
        <end position="656"/>
    </location>
</feature>
<dbReference type="PANTHER" id="PTHR46896">
    <property type="entry name" value="SENTRIN-SPECIFIC PROTEASE"/>
    <property type="match status" value="1"/>
</dbReference>
<sequence length="1231" mass="139373">MASFGIKPKDNLSNPNSKKHPYIQLSAHSHIFSDAQKREIQNHISSDQQCKRPRLSAPILTTDVEYMSRGTEKCDPDTLKSKYVLPITRLLINNSQSMTGNFLLDISDDYIWKFWNISSCDLITKIPFEPSKSTTVYFLEKASCFIAKNGNETIKVFFDPSTNVSSFVSSLKERGIRQPQNFSSSENDLIRKPNNVNRQIHSQLSSLKKNNYPSSNTWNNDNNPYLSVQLADRVNSSDMDILRDAAHKNLALRSANLAGEKKHKLWGTSTTDSNHEEEYNQQLEKEYRLNSQKRQSLLSNSQNDITASSNKKPAILKKNLRLSKYPPPQSLKPITSNTSKISSTKTSRNTLDSITLDSDDLMSDLSIEISNQENHLLSHKSLDRDSSKPPSIFDRPILSTNKTVSTSKTKPSMPSCFHEIKQSRLQSLNTQKPIVKPENPPKATPTNPFKNGTVDSTPVQLFSDDSFTLDPGPILPFKPRIVTESKIISSTPTITTIEAKVRPSQSAKNIEWFDKIKSSFNESFSFVFKDGKSMDVGPYDVARLNQGEFLNDTIVNFYLKFFLEKHPELKERVHLFNTFFYEKLQVPNEYGKVSNFEKVRKWTTKANLFSRDFIIIPIHMKMHWYVTIVYNLPALLKPKPESSEASSANESSSTRSLRSRDRTTKKRGNVDFNPETDCYIFICDSLQGSRYDSLVKNLKAYFVAEAKDKLDKTIDPSRIISRSVSVPQQTNYSDCGVYLIHFVQCFFDAPDKFAKLMSTHDPVADKELSRVWNPTLMKREVLQRMLLYYRHLQENKINGTSGPSDPEDLSSIIKVSSEGLNNGPVTALPVTDKIDVDPPSEPSTFPKSIDKPFKPPTFVTSTDTTFVDKPNPAKRQQEFFSINNSLKNNDSLDNDTDMLSDKVELDLKNLEINKDNSHKLPPDVEFEISIDSPSVFESNSHNDASRLTAQKSQSIDSQNSYEISSDEVEKVKNGKSLQRKSIANSSTSNEILHSYPEKKLLRNNRVDSNHLLSDDEHINSFSDVESKSIVSIDDETSIVEEPKPQITTKSLQPSVKKKLEFKEKVTEHFSKIVKGNNSKKDLNESESFIEHAYPPRSSFRKNPKIEKPSYLLEKESTQASTSSHHTKKAHTTRFRQVSTEEKPLVAKHQLRSNMATSGVSFKNARELEPVTTTLLKPHIARKSAPKKAKVSEAKPTATANQAALSPQDNDEDDDIQIVDCQSSKPLRKKRG</sequence>
<dbReference type="RefSeq" id="XP_031853200.1">
    <property type="nucleotide sequence ID" value="XM_031997309.1"/>
</dbReference>
<reference evidence="8 9" key="1">
    <citation type="submission" date="2019-09" db="EMBL/GenBank/DDBJ databases">
        <authorList>
            <person name="Brejova B."/>
        </authorList>
    </citation>
    <scope>NUCLEOTIDE SEQUENCE [LARGE SCALE GENOMIC DNA]</scope>
</reference>
<keyword evidence="5" id="KW-0378">Hydrolase</keyword>
<feature type="region of interest" description="Disordered" evidence="6">
    <location>
        <begin position="432"/>
        <end position="453"/>
    </location>
</feature>
<protein>
    <recommendedName>
        <fullName evidence="7">Ubiquitin-like protease family profile domain-containing protein</fullName>
    </recommendedName>
</protein>
<feature type="region of interest" description="Disordered" evidence="6">
    <location>
        <begin position="937"/>
        <end position="990"/>
    </location>
</feature>
<evidence type="ECO:0000256" key="3">
    <source>
        <dbReference type="ARBA" id="ARBA00022670"/>
    </source>
</evidence>
<evidence type="ECO:0000256" key="5">
    <source>
        <dbReference type="ARBA" id="ARBA00022801"/>
    </source>
</evidence>
<feature type="region of interest" description="Disordered" evidence="6">
    <location>
        <begin position="291"/>
        <end position="348"/>
    </location>
</feature>
<dbReference type="GO" id="GO:0070139">
    <property type="term" value="F:SUMO-specific endopeptidase activity"/>
    <property type="evidence" value="ECO:0007669"/>
    <property type="project" value="TreeGrafter"/>
</dbReference>
<comment type="similarity">
    <text evidence="1">Belongs to the peptidase C48 family.</text>
</comment>
<gene>
    <name evidence="8" type="ORF">SAPINGB_P002591</name>
</gene>
<keyword evidence="9" id="KW-1185">Reference proteome</keyword>
<dbReference type="InterPro" id="IPR051947">
    <property type="entry name" value="Sentrin-specific_protease"/>
</dbReference>
<dbReference type="Gene3D" id="1.10.418.20">
    <property type="match status" value="1"/>
</dbReference>
<feature type="compositionally biased region" description="Polar residues" evidence="6">
    <location>
        <begin position="1197"/>
        <end position="1206"/>
    </location>
</feature>
<feature type="region of interest" description="Disordered" evidence="6">
    <location>
        <begin position="1166"/>
        <end position="1231"/>
    </location>
</feature>
<feature type="compositionally biased region" description="Low complexity" evidence="6">
    <location>
        <begin position="334"/>
        <end position="348"/>
    </location>
</feature>
<dbReference type="InterPro" id="IPR038765">
    <property type="entry name" value="Papain-like_cys_pep_sf"/>
</dbReference>
<dbReference type="AlphaFoldDB" id="A0A5E8BGU7"/>
<feature type="region of interest" description="Disordered" evidence="6">
    <location>
        <begin position="640"/>
        <end position="668"/>
    </location>
</feature>
<evidence type="ECO:0000313" key="8">
    <source>
        <dbReference type="EMBL" id="VVT50081.1"/>
    </source>
</evidence>
<feature type="compositionally biased region" description="Polar residues" evidence="6">
    <location>
        <begin position="937"/>
        <end position="963"/>
    </location>
</feature>
<keyword evidence="2" id="KW-0597">Phosphoprotein</keyword>
<dbReference type="Pfam" id="PF02902">
    <property type="entry name" value="Peptidase_C48"/>
    <property type="match status" value="1"/>
</dbReference>
<proteinExistence type="inferred from homology"/>
<organism evidence="8 9">
    <name type="scientific">Magnusiomyces paraingens</name>
    <dbReference type="NCBI Taxonomy" id="2606893"/>
    <lineage>
        <taxon>Eukaryota</taxon>
        <taxon>Fungi</taxon>
        <taxon>Dikarya</taxon>
        <taxon>Ascomycota</taxon>
        <taxon>Saccharomycotina</taxon>
        <taxon>Dipodascomycetes</taxon>
        <taxon>Dipodascales</taxon>
        <taxon>Dipodascaceae</taxon>
        <taxon>Magnusiomyces</taxon>
    </lineage>
</organism>
<dbReference type="EMBL" id="CABVLU010000002">
    <property type="protein sequence ID" value="VVT50081.1"/>
    <property type="molecule type" value="Genomic_DNA"/>
</dbReference>
<feature type="compositionally biased region" description="Polar residues" evidence="6">
    <location>
        <begin position="291"/>
        <end position="311"/>
    </location>
</feature>
<dbReference type="GeneID" id="43581409"/>
<dbReference type="SUPFAM" id="SSF54001">
    <property type="entry name" value="Cysteine proteinases"/>
    <property type="match status" value="1"/>
</dbReference>
<dbReference type="GO" id="GO:0005737">
    <property type="term" value="C:cytoplasm"/>
    <property type="evidence" value="ECO:0007669"/>
    <property type="project" value="TreeGrafter"/>
</dbReference>
<feature type="compositionally biased region" description="Basic residues" evidence="6">
    <location>
        <begin position="1124"/>
        <end position="1133"/>
    </location>
</feature>
<dbReference type="Proteomes" id="UP000398389">
    <property type="component" value="Unassembled WGS sequence"/>
</dbReference>
<dbReference type="Gene3D" id="3.30.310.130">
    <property type="entry name" value="Ubiquitin-related"/>
    <property type="match status" value="1"/>
</dbReference>
<evidence type="ECO:0000256" key="4">
    <source>
        <dbReference type="ARBA" id="ARBA00022786"/>
    </source>
</evidence>
<evidence type="ECO:0000259" key="7">
    <source>
        <dbReference type="PROSITE" id="PS50600"/>
    </source>
</evidence>
<dbReference type="GO" id="GO:0016926">
    <property type="term" value="P:protein desumoylation"/>
    <property type="evidence" value="ECO:0007669"/>
    <property type="project" value="TreeGrafter"/>
</dbReference>
<keyword evidence="3" id="KW-0645">Protease</keyword>
<feature type="domain" description="Ubiquitin-like protease family profile" evidence="7">
    <location>
        <begin position="534"/>
        <end position="746"/>
    </location>
</feature>
<evidence type="ECO:0000256" key="1">
    <source>
        <dbReference type="ARBA" id="ARBA00005234"/>
    </source>
</evidence>
<dbReference type="OrthoDB" id="442460at2759"/>
<evidence type="ECO:0000313" key="9">
    <source>
        <dbReference type="Proteomes" id="UP000398389"/>
    </source>
</evidence>
<feature type="region of interest" description="Disordered" evidence="6">
    <location>
        <begin position="824"/>
        <end position="856"/>
    </location>
</feature>
<feature type="compositionally biased region" description="Polar residues" evidence="6">
    <location>
        <begin position="444"/>
        <end position="453"/>
    </location>
</feature>
<dbReference type="GO" id="GO:0005634">
    <property type="term" value="C:nucleus"/>
    <property type="evidence" value="ECO:0007669"/>
    <property type="project" value="TreeGrafter"/>
</dbReference>
<name>A0A5E8BGU7_9ASCO</name>
<dbReference type="GO" id="GO:0006508">
    <property type="term" value="P:proteolysis"/>
    <property type="evidence" value="ECO:0007669"/>
    <property type="project" value="UniProtKB-KW"/>
</dbReference>
<accession>A0A5E8BGU7</accession>
<dbReference type="PROSITE" id="PS50600">
    <property type="entry name" value="ULP_PROTEASE"/>
    <property type="match status" value="1"/>
</dbReference>